<feature type="compositionally biased region" description="Polar residues" evidence="6">
    <location>
        <begin position="2528"/>
        <end position="2540"/>
    </location>
</feature>
<dbReference type="GO" id="GO:0090729">
    <property type="term" value="F:toxin activity"/>
    <property type="evidence" value="ECO:0007669"/>
    <property type="project" value="UniProtKB-KW"/>
</dbReference>
<proteinExistence type="inferred from homology"/>
<evidence type="ECO:0000313" key="8">
    <source>
        <dbReference type="EMBL" id="TVZ71120.1"/>
    </source>
</evidence>
<evidence type="ECO:0000259" key="7">
    <source>
        <dbReference type="SMART" id="SM00912"/>
    </source>
</evidence>
<keyword evidence="3" id="KW-1266">Target cell cytoplasm</keyword>
<dbReference type="InterPro" id="IPR006914">
    <property type="entry name" value="VENN_dom"/>
</dbReference>
<reference evidence="8" key="1">
    <citation type="submission" date="2019-06" db="EMBL/GenBank/DDBJ databases">
        <authorList>
            <person name="Deangelis K."/>
            <person name="Huntemann M."/>
            <person name="Clum A."/>
            <person name="Pillay M."/>
            <person name="Palaniappan K."/>
            <person name="Varghese N."/>
            <person name="Mikhailova N."/>
            <person name="Stamatis D."/>
            <person name="Reddy T."/>
            <person name="Daum C."/>
            <person name="Shapiro N."/>
            <person name="Ivanova N."/>
            <person name="Kyrpides N."/>
            <person name="Woyke T."/>
        </authorList>
    </citation>
    <scope>NUCLEOTIDE SEQUENCE [LARGE SCALE GENOMIC DNA]</scope>
    <source>
        <strain evidence="8">128R</strain>
    </source>
</reference>
<feature type="region of interest" description="Disordered" evidence="6">
    <location>
        <begin position="2513"/>
        <end position="2563"/>
    </location>
</feature>
<gene>
    <name evidence="8" type="ORF">FHU10_3731</name>
</gene>
<reference evidence="8" key="2">
    <citation type="submission" date="2019-08" db="EMBL/GenBank/DDBJ databases">
        <title>Investigation of anaerobic lignin degradation for improved lignocellulosic biofuels.</title>
        <authorList>
            <person name="Deangelis K.PhD."/>
        </authorList>
    </citation>
    <scope>NUCLEOTIDE SEQUENCE [LARGE SCALE GENOMIC DNA]</scope>
    <source>
        <strain evidence="8">128R</strain>
    </source>
</reference>
<dbReference type="EMBL" id="VISQ01000001">
    <property type="protein sequence ID" value="TVZ71120.1"/>
    <property type="molecule type" value="Genomic_DNA"/>
</dbReference>
<dbReference type="InterPro" id="IPR008619">
    <property type="entry name" value="Filamentous_hemagglutn_rpt"/>
</dbReference>
<comment type="subcellular location">
    <subcellularLocation>
        <location evidence="1">Target cell</location>
        <location evidence="1">Target cell cytoplasm</location>
    </subcellularLocation>
</comment>
<feature type="region of interest" description="Disordered" evidence="6">
    <location>
        <begin position="2088"/>
        <end position="2114"/>
    </location>
</feature>
<dbReference type="InterPro" id="IPR025157">
    <property type="entry name" value="Hemagglutinin_rpt"/>
</dbReference>
<evidence type="ECO:0000256" key="1">
    <source>
        <dbReference type="ARBA" id="ARBA00004219"/>
    </source>
</evidence>
<dbReference type="Gene3D" id="2.160.20.10">
    <property type="entry name" value="Single-stranded right-handed beta-helix, Pectin lyase-like"/>
    <property type="match status" value="1"/>
</dbReference>
<evidence type="ECO:0000256" key="2">
    <source>
        <dbReference type="ARBA" id="ARBA00022656"/>
    </source>
</evidence>
<dbReference type="NCBIfam" id="TIGR01731">
    <property type="entry name" value="fil_hemag_20aa"/>
    <property type="match status" value="25"/>
</dbReference>
<feature type="region of interest" description="Disordered" evidence="6">
    <location>
        <begin position="1989"/>
        <end position="2019"/>
    </location>
</feature>
<feature type="compositionally biased region" description="Low complexity" evidence="6">
    <location>
        <begin position="2094"/>
        <end position="2110"/>
    </location>
</feature>
<dbReference type="InterPro" id="IPR011050">
    <property type="entry name" value="Pectin_lyase_fold/virulence"/>
</dbReference>
<feature type="region of interest" description="Disordered" evidence="6">
    <location>
        <begin position="2380"/>
        <end position="2403"/>
    </location>
</feature>
<name>A0A542BRZ5_SERFO</name>
<evidence type="ECO:0000256" key="6">
    <source>
        <dbReference type="SAM" id="MobiDB-lite"/>
    </source>
</evidence>
<dbReference type="InterPro" id="IPR012334">
    <property type="entry name" value="Pectin_lyas_fold"/>
</dbReference>
<feature type="region of interest" description="Disordered" evidence="6">
    <location>
        <begin position="2346"/>
        <end position="2368"/>
    </location>
</feature>
<dbReference type="Pfam" id="PF05860">
    <property type="entry name" value="TPS"/>
    <property type="match status" value="1"/>
</dbReference>
<sequence length="2988" mass="307580">MNKNLYRLIFNQARGMLMVVPDIAGAGRAGAASSPSGTGHTLSQMIGKVHGVCFALLLALGAIQPAQAAIVADGSAPGNQQPTIISSANGTPQVNIQTPSAAGVSRNVYSQFDVDNKGVVLNNSHLNTQTQIAGMVTANPWLAKGEAKIILNEVNTRNPSQLNGFIEVAGQKAQVVIANPAGITCSGCGFINANRATLTTGQAQMTNGQLTGYNVERGEIVIQGNGLDSSLQDHTDLIARSVKINAGLWANDLAVTTGRNQVDAAHQSVTSKTVDGSPRPQVAVDVSHLGGMYANKIRLLGTEAGVGVHNAGALNAIAGDVVVNADGMLTNSGAITATQNLQLTTSGGVDNSGKLYAGGNTTLQAKGAVTNSGILAAQGNTRLTAASINSTSQGVLAAGMTSEGKLGASGNLTLNSQGQINANGQNSAAGQLFATGTTLDLSGSQTYGNNIDLQATEGDISTAGANLAAAQTLSARTGGMLNNDGGKLSADQLSLTANALSNQQGTVQQLGQQDLTLSHATSINNRAGTIASNGKTLTLNTASLNNQQGTIVHAGDGALSIQATQMNGDNGTVVSNGSLALTGTSLQLDNTTTQAGSITLNAASLSHRGGHMTQTGSGMLNLNVTNLLDNLEGEIFSNGALSLTAGTLNNQQGQLIAANKHDVTLTLDGALNNRDGLIAADGRLTSLSGAVDNTGGLMQAGSALSLDSRGAEVVNRNSGAQGGIVSAGDMQLATGNLDNRNGQIAASTLNAQTGNLNNTAGKILADKGLTLNSGALNNQAGNIQSGAALTLNTHGQTIDNSAGGLIGATGALSLASGALDNRQGKLVGGGDTQLHTGLLDNRGGQLVSLSHLSLFNTGLLNDDGGLLQSAGDLLIDTQGGTLSNTVSGDQGGITSQGSLTLKTGMLDNQQGVLISNQQLTLTSRAVNNQQGQIAALGSIHALTQALNNAWGTLQSGQALQWDTQGLALDNQHGTFSAQGDLSLTTAEVNNQQGLLASGGAMTLNTAAFDNSQQGNLFSKGTLDLTASHINNQQGQIQALGNMVLNAAQAVIDNGAGLIQGALNVTLNAATILNQNTLDAQRGIQGGSLTLNAQDVDNSEGALRVDDALTLNLSGNLNNTSGLLSAQNSLYIQAQQVINSAGAMEAGQQFTLNSGSLTGDGSLLSLGDMSLTLAQDFFNTGSVQAGHDLSLTTQGDLTNQSLIQAGNQLDLTATNLFNSATAEISAGTTQLTATQTLTNYGLIDGFYTRLNGTTVNNIGSGRIYGDALAIQAGTLNNLAENGQAATIAARQRLDIGVGTLNNRDHALIYSDGAMAIGGALDGNYQAIGQGGVLNNHSATIESAADMALNIGQINNINDHFSLENVLVSQEQISEYEVARLNNGVRYNDKDYTIYIYQDEVNVLCIEGVICHTTDGDRFTHYDYLRTVTEDRVKESDPGKIIAGGNLSINANSVLNDKSQIIAGGALALQAGTLDNVEVEANRQINDVGTATYYSRHQSKGGDSSNVDTTAYRPPTVIQAITLKPSTLAEYTQGQGSNLVIDAQQKADINGDIQGAAGINAGPIAGPGAGNLLPVVPGAITLPVGKTFEVNLGESGKVVRIVGPNTQLPDNSLFQVRPDSSPYLVETDPRFTNQKQWLGSDYMMQAFTTDPNNVLKRLGDGYYEQRLIREQVIALSGNRYLDGFQNDEEQYKALMNNGVEFGKKYNLTLGVALTAEQMALLTGDIVWLVAQTVTLPDGSTQQVLVPQVYATVKAGDLDGSGALLAGKNVGLNLSGDLTNSGRINGQQSTQILAENINNLGGLIQGNDVALKARTDINNVGGVIAGQQSLVATAGRDINAITTTRSAESAGGDFARNTLDRVAGLYVQQADGTLALQAGRDVNLTAAQVVNSGEGGTTSITAGRDLNLNTVTTGSTDNLNWGDNWQHHSSSQQVGSEVVGTGNVQLSAGHDVNITAGTVSAGQQLNVAAGNDINIQHGLDTNTLDQHYKATGSSGMLSKTTTESRDTISQQTVNGSQLSGDTVSMQAGRDLTVTGSSVAATQDVNLSAGNNLSLQAATEQRDETHMLQEKKSGLSGTGGIGFSYGTNDIKTTDDGKSQSSVGSTVGSTQGNVTLNAGNSLTVQGSDVLAGKDINLTGKEVNILAAENQSTQKHVVEQKQSGLTLALSGTVGSAVSSAVSSANDASKESNGRLAALQGMKSALSGVQAAQANELRNTGDEKTSLVGLNLSYGSQSSKSEQTTNQSQSQGSTLTAGNNLNIHATGTDINVQGSQLQGGKDINLNAARDVNLLSAQNTQTVDGKNESHGSSVGVGVNFGQGKNGLTLNASVNKGKGSESGNMLTHTETTLNAGNNLNITSGRDTTLTGAQVGGEKVTMDVGRNLTLTSEQDRDNYDSKQQNASAGGSAGVGAFSGSVNLSRDKMHSTYDAVQEQTGVFAGKGGFDITVGEHTQLNGAVIGSTATADKNKLDTGTLGFNNIENKADYQVEHQSVGISSGGSIGGQFAGNMANGLLTGVNGSGSASSTTQSAVSEGTITIRDQANQKQDVADLSRDVENANPGLDKIFDKEKEQNRLKEAQLIGEIGSQAADIARTQGEINGLKAAKEKYPDKTAEQLRETQEYKDAMKQYGTGSSLQQGIQAATAAIQGLAGGDMAKALAGASAPYLAEVIHKMTTDSNGKVNTEANLMAHAVLGAVTAAVNGNSALAGASGAVMGEYIAQQMYPGIKREDLSEEQRQTISALGTLAAGLVGGIVDDSTADAVAGGQAGKNAVENNALNPNHFGKGMADYGQSVASYAQYAQDKNLPPEQVQADLAQMVKGDLPESADIIKAILSNNPGSDTIMALLTAEEAKDYALALLTSIPAEKALALVGKTANVLTNNQLIKAAEKISTAKPGKQFTAPRDLNEQIVWKQVQENPAAGEKLIGMNNDPRFPASAGFQKMQVVQKNAKGEAITIHYQYNSTTGKAYDMKIDTPQRVNTNPADVIENIKGQIK</sequence>
<feature type="region of interest" description="Disordered" evidence="6">
    <location>
        <begin position="2228"/>
        <end position="2253"/>
    </location>
</feature>
<feature type="compositionally biased region" description="Basic and acidic residues" evidence="6">
    <location>
        <begin position="2056"/>
        <end position="2069"/>
    </location>
</feature>
<keyword evidence="4" id="KW-0843">Virulence</keyword>
<dbReference type="Pfam" id="PF13018">
    <property type="entry name" value="ESPR"/>
    <property type="match status" value="1"/>
</dbReference>
<dbReference type="InterPro" id="IPR024973">
    <property type="entry name" value="ESPR"/>
</dbReference>
<dbReference type="InterPro" id="IPR010069">
    <property type="entry name" value="CdiA_FHA1_rpt"/>
</dbReference>
<dbReference type="Pfam" id="PF05594">
    <property type="entry name" value="Fil_haemagg"/>
    <property type="match status" value="12"/>
</dbReference>
<dbReference type="SUPFAM" id="SSF51126">
    <property type="entry name" value="Pectin lyase-like"/>
    <property type="match status" value="1"/>
</dbReference>
<comment type="caution">
    <text evidence="8">The sequence shown here is derived from an EMBL/GenBank/DDBJ whole genome shotgun (WGS) entry which is preliminary data.</text>
</comment>
<evidence type="ECO:0000256" key="5">
    <source>
        <dbReference type="ARBA" id="ARBA00024043"/>
    </source>
</evidence>
<dbReference type="InterPro" id="IPR008638">
    <property type="entry name" value="FhaB/CdiA-like_TPS"/>
</dbReference>
<comment type="similarity">
    <text evidence="5">In the N-terminal section; belongs to the CdiA toxin family.</text>
</comment>
<feature type="compositionally biased region" description="Low complexity" evidence="6">
    <location>
        <begin position="2514"/>
        <end position="2526"/>
    </location>
</feature>
<feature type="compositionally biased region" description="Basic and acidic residues" evidence="6">
    <location>
        <begin position="2541"/>
        <end position="2550"/>
    </location>
</feature>
<accession>A0A542BRZ5</accession>
<dbReference type="NCBIfam" id="TIGR01901">
    <property type="entry name" value="adhes_NPXG"/>
    <property type="match status" value="1"/>
</dbReference>
<feature type="compositionally biased region" description="Polar residues" evidence="6">
    <location>
        <begin position="2346"/>
        <end position="2362"/>
    </location>
</feature>
<feature type="domain" description="Filamentous haemagglutinin FhaB/tRNA nuclease CdiA-like TPS" evidence="7">
    <location>
        <begin position="88"/>
        <end position="208"/>
    </location>
</feature>
<dbReference type="SMART" id="SM00912">
    <property type="entry name" value="Haemagg_act"/>
    <property type="match status" value="1"/>
</dbReference>
<dbReference type="Pfam" id="PF13332">
    <property type="entry name" value="Fil_haemagg_2"/>
    <property type="match status" value="3"/>
</dbReference>
<evidence type="ECO:0000256" key="3">
    <source>
        <dbReference type="ARBA" id="ARBA00022913"/>
    </source>
</evidence>
<feature type="compositionally biased region" description="Low complexity" evidence="6">
    <location>
        <begin position="2229"/>
        <end position="2249"/>
    </location>
</feature>
<protein>
    <submittedName>
        <fullName evidence="8">Filamentous hemagglutinin</fullName>
    </submittedName>
</protein>
<feature type="region of interest" description="Disordered" evidence="6">
    <location>
        <begin position="2055"/>
        <end position="2076"/>
    </location>
</feature>
<dbReference type="Pfam" id="PF04829">
    <property type="entry name" value="PT-VENN"/>
    <property type="match status" value="1"/>
</dbReference>
<organism evidence="8">
    <name type="scientific">Serratia fonticola</name>
    <dbReference type="NCBI Taxonomy" id="47917"/>
    <lineage>
        <taxon>Bacteria</taxon>
        <taxon>Pseudomonadati</taxon>
        <taxon>Pseudomonadota</taxon>
        <taxon>Gammaproteobacteria</taxon>
        <taxon>Enterobacterales</taxon>
        <taxon>Yersiniaceae</taxon>
        <taxon>Serratia</taxon>
    </lineage>
</organism>
<keyword evidence="2" id="KW-0800">Toxin</keyword>
<dbReference type="GO" id="GO:0003824">
    <property type="term" value="F:catalytic activity"/>
    <property type="evidence" value="ECO:0007669"/>
    <property type="project" value="UniProtKB-ARBA"/>
</dbReference>
<evidence type="ECO:0000256" key="4">
    <source>
        <dbReference type="ARBA" id="ARBA00023026"/>
    </source>
</evidence>